<dbReference type="UniPathway" id="UPA00053">
    <property type="reaction ID" value="UER00087"/>
</dbReference>
<evidence type="ECO:0000256" key="5">
    <source>
        <dbReference type="ARBA" id="ARBA00023002"/>
    </source>
</evidence>
<name>A0A1M6D1E7_9CLOT</name>
<feature type="domain" description="Shikimate dehydrogenase substrate binding N-terminal" evidence="10">
    <location>
        <begin position="6"/>
        <end position="88"/>
    </location>
</feature>
<dbReference type="Pfam" id="PF08501">
    <property type="entry name" value="Shikimate_dh_N"/>
    <property type="match status" value="1"/>
</dbReference>
<comment type="pathway">
    <text evidence="1 8">Metabolic intermediate biosynthesis; chorismate biosynthesis; chorismate from D-erythrose 4-phosphate and phosphoenolpyruvate: step 4/7.</text>
</comment>
<evidence type="ECO:0000313" key="12">
    <source>
        <dbReference type="Proteomes" id="UP000184080"/>
    </source>
</evidence>
<comment type="similarity">
    <text evidence="8">Belongs to the shikimate dehydrogenase family.</text>
</comment>
<dbReference type="SUPFAM" id="SSF51735">
    <property type="entry name" value="NAD(P)-binding Rossmann-fold domains"/>
    <property type="match status" value="1"/>
</dbReference>
<feature type="domain" description="Quinate/shikimate 5-dehydrogenase/glutamyl-tRNA reductase" evidence="9">
    <location>
        <begin position="116"/>
        <end position="196"/>
    </location>
</feature>
<feature type="binding site" evidence="8">
    <location>
        <begin position="126"/>
        <end position="130"/>
    </location>
    <ligand>
        <name>NADP(+)</name>
        <dbReference type="ChEBI" id="CHEBI:58349"/>
    </ligand>
</feature>
<feature type="binding site" evidence="8">
    <location>
        <position position="240"/>
    </location>
    <ligand>
        <name>shikimate</name>
        <dbReference type="ChEBI" id="CHEBI:36208"/>
    </ligand>
</feature>
<evidence type="ECO:0000256" key="2">
    <source>
        <dbReference type="ARBA" id="ARBA00012962"/>
    </source>
</evidence>
<feature type="binding site" evidence="8">
    <location>
        <position position="233"/>
    </location>
    <ligand>
        <name>NADP(+)</name>
        <dbReference type="ChEBI" id="CHEBI:58349"/>
    </ligand>
</feature>
<dbReference type="CDD" id="cd01065">
    <property type="entry name" value="NAD_bind_Shikimate_DH"/>
    <property type="match status" value="1"/>
</dbReference>
<feature type="binding site" evidence="8">
    <location>
        <position position="210"/>
    </location>
    <ligand>
        <name>NADP(+)</name>
        <dbReference type="ChEBI" id="CHEBI:58349"/>
    </ligand>
</feature>
<dbReference type="PANTHER" id="PTHR21089">
    <property type="entry name" value="SHIKIMATE DEHYDROGENASE"/>
    <property type="match status" value="1"/>
</dbReference>
<dbReference type="GO" id="GO:0009423">
    <property type="term" value="P:chorismate biosynthetic process"/>
    <property type="evidence" value="ECO:0007669"/>
    <property type="project" value="UniProtKB-UniRule"/>
</dbReference>
<dbReference type="GO" id="GO:0005829">
    <property type="term" value="C:cytosol"/>
    <property type="evidence" value="ECO:0007669"/>
    <property type="project" value="TreeGrafter"/>
</dbReference>
<dbReference type="InterPro" id="IPR011342">
    <property type="entry name" value="Shikimate_DH"/>
</dbReference>
<sequence length="255" mass="29271">MKTCGLLGRNIQYSLSPKIHNDYYLENNIPLKYEIFDLDFKHLDNFIMNIKNTNIVGFNVTIPYKEKIVEYVHELKYPANILKAVNTVSISQSGEMYGYNTDYFGFIKSLKDNNINLKDKRALIIGAGGAAKAVYLALKDENIRNIDILTRNIEKAKVFFPKNDIVEYYSIKSLKKYDIILNCTPLGNINLNKKPIDLIDFNDNLIVYDLNYIPEKSELLIDAESKGLITMNGMSMLVNQAIYSINIWKDQLGIM</sequence>
<feature type="binding site" evidence="8">
    <location>
        <position position="102"/>
    </location>
    <ligand>
        <name>shikimate</name>
        <dbReference type="ChEBI" id="CHEBI:36208"/>
    </ligand>
</feature>
<dbReference type="GO" id="GO:0050661">
    <property type="term" value="F:NADP binding"/>
    <property type="evidence" value="ECO:0007669"/>
    <property type="project" value="InterPro"/>
</dbReference>
<dbReference type="InterPro" id="IPR046346">
    <property type="entry name" value="Aminoacid_DH-like_N_sf"/>
</dbReference>
<evidence type="ECO:0000256" key="7">
    <source>
        <dbReference type="ARBA" id="ARBA00049442"/>
    </source>
</evidence>
<evidence type="ECO:0000259" key="9">
    <source>
        <dbReference type="Pfam" id="PF01488"/>
    </source>
</evidence>
<dbReference type="InterPro" id="IPR036291">
    <property type="entry name" value="NAD(P)-bd_dom_sf"/>
</dbReference>
<dbReference type="InterPro" id="IPR006151">
    <property type="entry name" value="Shikm_DH/Glu-tRNA_Rdtase"/>
</dbReference>
<evidence type="ECO:0000313" key="11">
    <source>
        <dbReference type="EMBL" id="SHI67087.1"/>
    </source>
</evidence>
<dbReference type="NCBIfam" id="TIGR00507">
    <property type="entry name" value="aroE"/>
    <property type="match status" value="1"/>
</dbReference>
<feature type="binding site" evidence="8">
    <location>
        <position position="86"/>
    </location>
    <ligand>
        <name>shikimate</name>
        <dbReference type="ChEBI" id="CHEBI:36208"/>
    </ligand>
</feature>
<dbReference type="InterPro" id="IPR022893">
    <property type="entry name" value="Shikimate_DH_fam"/>
</dbReference>
<proteinExistence type="inferred from homology"/>
<dbReference type="GO" id="GO:0008652">
    <property type="term" value="P:amino acid biosynthetic process"/>
    <property type="evidence" value="ECO:0007669"/>
    <property type="project" value="UniProtKB-KW"/>
</dbReference>
<organism evidence="11 12">
    <name type="scientific">Clostridium amylolyticum</name>
    <dbReference type="NCBI Taxonomy" id="1121298"/>
    <lineage>
        <taxon>Bacteria</taxon>
        <taxon>Bacillati</taxon>
        <taxon>Bacillota</taxon>
        <taxon>Clostridia</taxon>
        <taxon>Eubacteriales</taxon>
        <taxon>Clostridiaceae</taxon>
        <taxon>Clostridium</taxon>
    </lineage>
</organism>
<dbReference type="EMBL" id="FQZO01000001">
    <property type="protein sequence ID" value="SHI67087.1"/>
    <property type="molecule type" value="Genomic_DNA"/>
</dbReference>
<reference evidence="11 12" key="1">
    <citation type="submission" date="2016-11" db="EMBL/GenBank/DDBJ databases">
        <authorList>
            <person name="Jaros S."/>
            <person name="Januszkiewicz K."/>
            <person name="Wedrychowicz H."/>
        </authorList>
    </citation>
    <scope>NUCLEOTIDE SEQUENCE [LARGE SCALE GENOMIC DNA]</scope>
    <source>
        <strain evidence="11 12">DSM 21864</strain>
    </source>
</reference>
<dbReference type="GO" id="GO:0019632">
    <property type="term" value="P:shikimate metabolic process"/>
    <property type="evidence" value="ECO:0007669"/>
    <property type="project" value="InterPro"/>
</dbReference>
<keyword evidence="12" id="KW-1185">Reference proteome</keyword>
<keyword evidence="3 8" id="KW-0028">Amino-acid biosynthesis</keyword>
<dbReference type="HAMAP" id="MF_00222">
    <property type="entry name" value="Shikimate_DH_AroE"/>
    <property type="match status" value="1"/>
</dbReference>
<dbReference type="Gene3D" id="3.40.50.10860">
    <property type="entry name" value="Leucine Dehydrogenase, chain A, domain 1"/>
    <property type="match status" value="1"/>
</dbReference>
<dbReference type="EC" id="1.1.1.25" evidence="2 8"/>
<comment type="function">
    <text evidence="8">Involved in the biosynthesis of the chorismate, which leads to the biosynthesis of aromatic amino acids. Catalyzes the reversible NADPH linked reduction of 3-dehydroshikimate (DHSA) to yield shikimate (SA).</text>
</comment>
<dbReference type="Gene3D" id="3.40.50.720">
    <property type="entry name" value="NAD(P)-binding Rossmann-like Domain"/>
    <property type="match status" value="1"/>
</dbReference>
<evidence type="ECO:0000256" key="4">
    <source>
        <dbReference type="ARBA" id="ARBA00022857"/>
    </source>
</evidence>
<evidence type="ECO:0000256" key="8">
    <source>
        <dbReference type="HAMAP-Rule" id="MF_00222"/>
    </source>
</evidence>
<comment type="caution">
    <text evidence="8">Lacks conserved residue(s) required for the propagation of feature annotation.</text>
</comment>
<dbReference type="SUPFAM" id="SSF53223">
    <property type="entry name" value="Aminoacid dehydrogenase-like, N-terminal domain"/>
    <property type="match status" value="1"/>
</dbReference>
<feature type="active site" description="Proton acceptor" evidence="8">
    <location>
        <position position="65"/>
    </location>
</feature>
<dbReference type="GO" id="GO:0004764">
    <property type="term" value="F:shikimate 3-dehydrogenase (NADP+) activity"/>
    <property type="evidence" value="ECO:0007669"/>
    <property type="project" value="UniProtKB-UniRule"/>
</dbReference>
<dbReference type="RefSeq" id="WP_073004754.1">
    <property type="nucleotide sequence ID" value="NZ_FQZO01000001.1"/>
</dbReference>
<dbReference type="Pfam" id="PF01488">
    <property type="entry name" value="Shikimate_DH"/>
    <property type="match status" value="1"/>
</dbReference>
<keyword evidence="4 8" id="KW-0521">NADP</keyword>
<keyword evidence="5 8" id="KW-0560">Oxidoreductase</keyword>
<comment type="subunit">
    <text evidence="8">Homodimer.</text>
</comment>
<dbReference type="OrthoDB" id="9792692at2"/>
<dbReference type="GO" id="GO:0009073">
    <property type="term" value="P:aromatic amino acid family biosynthetic process"/>
    <property type="evidence" value="ECO:0007669"/>
    <property type="project" value="UniProtKB-KW"/>
</dbReference>
<dbReference type="InterPro" id="IPR013708">
    <property type="entry name" value="Shikimate_DH-bd_N"/>
</dbReference>
<dbReference type="STRING" id="1121298.SAMN05444401_1308"/>
<feature type="binding site" evidence="8">
    <location>
        <position position="212"/>
    </location>
    <ligand>
        <name>shikimate</name>
        <dbReference type="ChEBI" id="CHEBI:36208"/>
    </ligand>
</feature>
<accession>A0A1M6D1E7</accession>
<evidence type="ECO:0000256" key="3">
    <source>
        <dbReference type="ARBA" id="ARBA00022605"/>
    </source>
</evidence>
<dbReference type="PANTHER" id="PTHR21089:SF1">
    <property type="entry name" value="BIFUNCTIONAL 3-DEHYDROQUINATE DEHYDRATASE_SHIKIMATE DEHYDROGENASE, CHLOROPLASTIC"/>
    <property type="match status" value="1"/>
</dbReference>
<dbReference type="Proteomes" id="UP000184080">
    <property type="component" value="Unassembled WGS sequence"/>
</dbReference>
<feature type="binding site" evidence="8">
    <location>
        <position position="61"/>
    </location>
    <ligand>
        <name>shikimate</name>
        <dbReference type="ChEBI" id="CHEBI:36208"/>
    </ligand>
</feature>
<evidence type="ECO:0000259" key="10">
    <source>
        <dbReference type="Pfam" id="PF08501"/>
    </source>
</evidence>
<evidence type="ECO:0000256" key="1">
    <source>
        <dbReference type="ARBA" id="ARBA00004871"/>
    </source>
</evidence>
<feature type="binding site" evidence="8">
    <location>
        <begin position="14"/>
        <end position="16"/>
    </location>
    <ligand>
        <name>shikimate</name>
        <dbReference type="ChEBI" id="CHEBI:36208"/>
    </ligand>
</feature>
<evidence type="ECO:0000256" key="6">
    <source>
        <dbReference type="ARBA" id="ARBA00023141"/>
    </source>
</evidence>
<gene>
    <name evidence="8" type="primary">aroE</name>
    <name evidence="11" type="ORF">SAMN05444401_1308</name>
</gene>
<protein>
    <recommendedName>
        <fullName evidence="2 8">Shikimate dehydrogenase (NADP(+))</fullName>
        <shortName evidence="8">SDH</shortName>
        <ecNumber evidence="2 8">1.1.1.25</ecNumber>
    </recommendedName>
</protein>
<dbReference type="AlphaFoldDB" id="A0A1M6D1E7"/>
<keyword evidence="6 8" id="KW-0057">Aromatic amino acid biosynthesis</keyword>
<comment type="catalytic activity">
    <reaction evidence="7 8">
        <text>shikimate + NADP(+) = 3-dehydroshikimate + NADPH + H(+)</text>
        <dbReference type="Rhea" id="RHEA:17737"/>
        <dbReference type="ChEBI" id="CHEBI:15378"/>
        <dbReference type="ChEBI" id="CHEBI:16630"/>
        <dbReference type="ChEBI" id="CHEBI:36208"/>
        <dbReference type="ChEBI" id="CHEBI:57783"/>
        <dbReference type="ChEBI" id="CHEBI:58349"/>
        <dbReference type="EC" id="1.1.1.25"/>
    </reaction>
</comment>